<keyword evidence="1" id="KW-1185">Reference proteome</keyword>
<accession>A0A1I8AG68</accession>
<dbReference type="Proteomes" id="UP000095287">
    <property type="component" value="Unplaced"/>
</dbReference>
<organism evidence="1 2">
    <name type="scientific">Steinernema glaseri</name>
    <dbReference type="NCBI Taxonomy" id="37863"/>
    <lineage>
        <taxon>Eukaryota</taxon>
        <taxon>Metazoa</taxon>
        <taxon>Ecdysozoa</taxon>
        <taxon>Nematoda</taxon>
        <taxon>Chromadorea</taxon>
        <taxon>Rhabditida</taxon>
        <taxon>Tylenchina</taxon>
        <taxon>Panagrolaimomorpha</taxon>
        <taxon>Strongyloidoidea</taxon>
        <taxon>Steinernematidae</taxon>
        <taxon>Steinernema</taxon>
    </lineage>
</organism>
<sequence>MTICVQNERKATQKLLTGCPATLLSSVTVGAVISPMPITFIESKPLCHFMAINNYRAKSWSNPEDDVKSSCLAALIVTADGLGTYTVSELAKQSTGYRIVAMLMGWR</sequence>
<dbReference type="WBParaSite" id="L893_g5405.t1">
    <property type="protein sequence ID" value="L893_g5405.t1"/>
    <property type="gene ID" value="L893_g5405"/>
</dbReference>
<name>A0A1I8AG68_9BILA</name>
<protein>
    <submittedName>
        <fullName evidence="2">NR LBD domain-containing protein</fullName>
    </submittedName>
</protein>
<dbReference type="AlphaFoldDB" id="A0A1I8AG68"/>
<proteinExistence type="predicted"/>
<evidence type="ECO:0000313" key="1">
    <source>
        <dbReference type="Proteomes" id="UP000095287"/>
    </source>
</evidence>
<reference evidence="2" key="1">
    <citation type="submission" date="2016-11" db="UniProtKB">
        <authorList>
            <consortium name="WormBaseParasite"/>
        </authorList>
    </citation>
    <scope>IDENTIFICATION</scope>
</reference>
<evidence type="ECO:0000313" key="2">
    <source>
        <dbReference type="WBParaSite" id="L893_g5405.t1"/>
    </source>
</evidence>